<dbReference type="SUPFAM" id="SSF103039">
    <property type="entry name" value="CheC-like"/>
    <property type="match status" value="1"/>
</dbReference>
<keyword evidence="1" id="KW-0145">Chemotaxis</keyword>
<evidence type="ECO:0008006" key="4">
    <source>
        <dbReference type="Google" id="ProtNLM"/>
    </source>
</evidence>
<gene>
    <name evidence="2" type="ORF">OUO13_16930</name>
</gene>
<dbReference type="GO" id="GO:0006935">
    <property type="term" value="P:chemotaxis"/>
    <property type="evidence" value="ECO:0007669"/>
    <property type="project" value="UniProtKB-KW"/>
</dbReference>
<evidence type="ECO:0000313" key="2">
    <source>
        <dbReference type="EMBL" id="MCY0966864.1"/>
    </source>
</evidence>
<organism evidence="2 3">
    <name type="scientific">Parathalassolituus penaei</name>
    <dbReference type="NCBI Taxonomy" id="2997323"/>
    <lineage>
        <taxon>Bacteria</taxon>
        <taxon>Pseudomonadati</taxon>
        <taxon>Pseudomonadota</taxon>
        <taxon>Gammaproteobacteria</taxon>
        <taxon>Oceanospirillales</taxon>
        <taxon>Oceanospirillaceae</taxon>
        <taxon>Parathalassolituus</taxon>
    </lineage>
</organism>
<dbReference type="Proteomes" id="UP001150830">
    <property type="component" value="Unassembled WGS sequence"/>
</dbReference>
<dbReference type="AlphaFoldDB" id="A0A9X3IUD8"/>
<accession>A0A9X3IUD8</accession>
<dbReference type="Gene3D" id="3.40.1550.10">
    <property type="entry name" value="CheC-like"/>
    <property type="match status" value="1"/>
</dbReference>
<evidence type="ECO:0000313" key="3">
    <source>
        <dbReference type="Proteomes" id="UP001150830"/>
    </source>
</evidence>
<dbReference type="CDD" id="cd17910">
    <property type="entry name" value="CheC_ClassII"/>
    <property type="match status" value="1"/>
</dbReference>
<reference evidence="2" key="1">
    <citation type="submission" date="2022-11" db="EMBL/GenBank/DDBJ databases">
        <title>Parathalassolutuus dongxingensis gen. nov., sp. nov., a novel member of family Oceanospirillaceae isolated from a coastal shrimp pond in Guangxi, China.</title>
        <authorList>
            <person name="Chen H."/>
        </authorList>
    </citation>
    <scope>NUCLEOTIDE SEQUENCE</scope>
    <source>
        <strain evidence="2">G-43</strain>
    </source>
</reference>
<name>A0A9X3IUD8_9GAMM</name>
<protein>
    <recommendedName>
        <fullName evidence="4">Chemotaxis protein CheC</fullName>
    </recommendedName>
</protein>
<dbReference type="EMBL" id="JAPNOA010000058">
    <property type="protein sequence ID" value="MCY0966864.1"/>
    <property type="molecule type" value="Genomic_DNA"/>
</dbReference>
<dbReference type="InterPro" id="IPR028976">
    <property type="entry name" value="CheC-like_sf"/>
</dbReference>
<dbReference type="RefSeq" id="WP_283175072.1">
    <property type="nucleotide sequence ID" value="NZ_JAPNOA010000058.1"/>
</dbReference>
<keyword evidence="3" id="KW-1185">Reference proteome</keyword>
<proteinExistence type="predicted"/>
<comment type="caution">
    <text evidence="2">The sequence shown here is derived from an EMBL/GenBank/DDBJ whole genome shotgun (WGS) entry which is preliminary data.</text>
</comment>
<sequence length="208" mass="23165">MNAQAEAISLDVLAESLNLGLGHVIDELSEISSSRIELHVPEVSMVPRADALVFTERMRDAGKAIFVQQRFSGDISGEALLFFSEQESLNLLNGLLGDPEDCLVEFAATEEEMLLDLTNVAVSGVIYALSSLLGLRINTELPHCEYGYFNDLRDSATLIGELDDMVLFLTISFTVVSKNSRAQLMFFQPRDTLTRLFDHIRTRLNIHI</sequence>
<evidence type="ECO:0000256" key="1">
    <source>
        <dbReference type="ARBA" id="ARBA00022500"/>
    </source>
</evidence>